<dbReference type="EMBL" id="ASPP01029510">
    <property type="protein sequence ID" value="ETO04319.1"/>
    <property type="molecule type" value="Genomic_DNA"/>
</dbReference>
<gene>
    <name evidence="2" type="ORF">RFI_33079</name>
</gene>
<feature type="compositionally biased region" description="Basic and acidic residues" evidence="1">
    <location>
        <begin position="18"/>
        <end position="29"/>
    </location>
</feature>
<keyword evidence="3" id="KW-1185">Reference proteome</keyword>
<organism evidence="2 3">
    <name type="scientific">Reticulomyxa filosa</name>
    <dbReference type="NCBI Taxonomy" id="46433"/>
    <lineage>
        <taxon>Eukaryota</taxon>
        <taxon>Sar</taxon>
        <taxon>Rhizaria</taxon>
        <taxon>Retaria</taxon>
        <taxon>Foraminifera</taxon>
        <taxon>Monothalamids</taxon>
        <taxon>Reticulomyxidae</taxon>
        <taxon>Reticulomyxa</taxon>
    </lineage>
</organism>
<evidence type="ECO:0000256" key="1">
    <source>
        <dbReference type="SAM" id="MobiDB-lite"/>
    </source>
</evidence>
<feature type="compositionally biased region" description="Polar residues" evidence="1">
    <location>
        <begin position="1"/>
        <end position="17"/>
    </location>
</feature>
<sequence>MFHQGNQVATESQFQSRNNDEIWDKLDPDTENETKNIVDEKIETNIMNDISEELVIININFYINLVKNILQHKKLYSILFHGNSMLLLLIINNFSNNLKHIFQYYLSIKNC</sequence>
<evidence type="ECO:0000313" key="3">
    <source>
        <dbReference type="Proteomes" id="UP000023152"/>
    </source>
</evidence>
<dbReference type="AlphaFoldDB" id="X6LRR5"/>
<proteinExistence type="predicted"/>
<dbReference type="Proteomes" id="UP000023152">
    <property type="component" value="Unassembled WGS sequence"/>
</dbReference>
<dbReference type="OrthoDB" id="2443807at2759"/>
<evidence type="ECO:0000313" key="2">
    <source>
        <dbReference type="EMBL" id="ETO04319.1"/>
    </source>
</evidence>
<reference evidence="2 3" key="1">
    <citation type="journal article" date="2013" name="Curr. Biol.">
        <title>The Genome of the Foraminiferan Reticulomyxa filosa.</title>
        <authorList>
            <person name="Glockner G."/>
            <person name="Hulsmann N."/>
            <person name="Schleicher M."/>
            <person name="Noegel A.A."/>
            <person name="Eichinger L."/>
            <person name="Gallinger C."/>
            <person name="Pawlowski J."/>
            <person name="Sierra R."/>
            <person name="Euteneuer U."/>
            <person name="Pillet L."/>
            <person name="Moustafa A."/>
            <person name="Platzer M."/>
            <person name="Groth M."/>
            <person name="Szafranski K."/>
            <person name="Schliwa M."/>
        </authorList>
    </citation>
    <scope>NUCLEOTIDE SEQUENCE [LARGE SCALE GENOMIC DNA]</scope>
</reference>
<accession>X6LRR5</accession>
<protein>
    <submittedName>
        <fullName evidence="2">Uncharacterized protein</fullName>
    </submittedName>
</protein>
<comment type="caution">
    <text evidence="2">The sequence shown here is derived from an EMBL/GenBank/DDBJ whole genome shotgun (WGS) entry which is preliminary data.</text>
</comment>
<name>X6LRR5_RETFI</name>
<feature type="region of interest" description="Disordered" evidence="1">
    <location>
        <begin position="1"/>
        <end position="29"/>
    </location>
</feature>